<feature type="domain" description="Protein kinase" evidence="1">
    <location>
        <begin position="17"/>
        <end position="276"/>
    </location>
</feature>
<evidence type="ECO:0000313" key="3">
    <source>
        <dbReference type="Proteomes" id="UP000002007"/>
    </source>
</evidence>
<dbReference type="PANTHER" id="PTHR24348:SF68">
    <property type="entry name" value="SERINE_THREONINE-PROTEIN KINASE ATG1C"/>
    <property type="match status" value="1"/>
</dbReference>
<dbReference type="GO" id="GO:0005737">
    <property type="term" value="C:cytoplasm"/>
    <property type="evidence" value="ECO:0007669"/>
    <property type="project" value="TreeGrafter"/>
</dbReference>
<organism evidence="2 3">
    <name type="scientific">Renibacterium salmoninarum (strain ATCC 33209 / DSM 20767 / JCM 11484 / NBRC 15589 / NCIMB 2235)</name>
    <dbReference type="NCBI Taxonomy" id="288705"/>
    <lineage>
        <taxon>Bacteria</taxon>
        <taxon>Bacillati</taxon>
        <taxon>Actinomycetota</taxon>
        <taxon>Actinomycetes</taxon>
        <taxon>Micrococcales</taxon>
        <taxon>Micrococcaceae</taxon>
        <taxon>Renibacterium</taxon>
    </lineage>
</organism>
<keyword evidence="3" id="KW-1185">Reference proteome</keyword>
<dbReference type="PANTHER" id="PTHR24348">
    <property type="entry name" value="SERINE/THREONINE-PROTEIN KINASE UNC-51-RELATED"/>
    <property type="match status" value="1"/>
</dbReference>
<dbReference type="KEGG" id="rsa:RSal33209_2441"/>
<dbReference type="PROSITE" id="PS00109">
    <property type="entry name" value="PROTEIN_KINASE_TYR"/>
    <property type="match status" value="1"/>
</dbReference>
<dbReference type="PROSITE" id="PS50011">
    <property type="entry name" value="PROTEIN_KINASE_DOM"/>
    <property type="match status" value="1"/>
</dbReference>
<gene>
    <name evidence="2" type="ordered locus">RSal33209_2441</name>
</gene>
<dbReference type="Proteomes" id="UP000002007">
    <property type="component" value="Chromosome"/>
</dbReference>
<proteinExistence type="predicted"/>
<dbReference type="GO" id="GO:0004674">
    <property type="term" value="F:protein serine/threonine kinase activity"/>
    <property type="evidence" value="ECO:0007669"/>
    <property type="project" value="InterPro"/>
</dbReference>
<reference evidence="3" key="1">
    <citation type="journal article" date="2008" name="J. Bacteriol.">
        <title>Genome sequence of the fish pathogen Renibacterium salmoninarum suggests reductive evolution away from an environmental Arthrobacter ancestor.</title>
        <authorList>
            <person name="Wiens G.D."/>
            <person name="Rockey D.D."/>
            <person name="Wu Z."/>
            <person name="Chang J."/>
            <person name="Levy R."/>
            <person name="Crane S."/>
            <person name="Chen D.S."/>
            <person name="Capri G.R."/>
            <person name="Burnett J.R."/>
            <person name="Sudheesh P.S."/>
            <person name="Schipma M.J."/>
            <person name="Burd H."/>
            <person name="Bhattacharyya A."/>
            <person name="Rhodes L.D."/>
            <person name="Kaul R."/>
            <person name="Strom M.S."/>
        </authorList>
    </citation>
    <scope>NUCLEOTIDE SEQUENCE [LARGE SCALE GENOMIC DNA]</scope>
    <source>
        <strain evidence="3">ATCC 33209 / DSM 20767 / JCM 11484 / NBRC 15589 / NCIMB 2235</strain>
    </source>
</reference>
<sequence>MSMEKGFPLTAPVVREFTTGRLIGVGSAAQVWLLHGDDGLERALKCFPPAMSELGSDRDLTSADQLRREVRILTNFRHSHLLPVHYVVKLTDEWGGVSGLLMDFAAGGSLAAVLTCRGSLSPGETVTVLTPMFQVLEFLHGQGVTHGDMSLGNILFSAVGKPLMADLGLARIIGESSDDLVIGTEGFIDPQGFRRTQPSRRASGENSLSATIAADIYALCAVGWWRLFGRAPEPTGQISDQMRQMVPDALLTALISGLDADWPNRPDAHDLAHEIYRSAAAEPVDLMPSVHPSVLPQMLTRRQIRVRSTSKPMPNADLHTGRRRAKKQRERFSKRAAQKFFGLHPARVIAAVIVVFCGATGAFLLNDFLPGNGSLPGNGKESVQAGATASAAAIPADRQRELNDPDPGQAIRGISWLRAEEFRTANAELLKEVNLMGSSAMAIDQQKLEQLITQKHFLDGFSVVVLDVRPVAIDTRTELKVRVELSPFAELNAQREKVKV</sequence>
<dbReference type="InterPro" id="IPR045269">
    <property type="entry name" value="Atg1-like"/>
</dbReference>
<dbReference type="InterPro" id="IPR011009">
    <property type="entry name" value="Kinase-like_dom_sf"/>
</dbReference>
<dbReference type="Pfam" id="PF00069">
    <property type="entry name" value="Pkinase"/>
    <property type="match status" value="1"/>
</dbReference>
<dbReference type="SUPFAM" id="SSF56112">
    <property type="entry name" value="Protein kinase-like (PK-like)"/>
    <property type="match status" value="1"/>
</dbReference>
<dbReference type="GO" id="GO:0005524">
    <property type="term" value="F:ATP binding"/>
    <property type="evidence" value="ECO:0007669"/>
    <property type="project" value="InterPro"/>
</dbReference>
<dbReference type="HOGENOM" id="CLU_035480_0_0_11"/>
<dbReference type="AlphaFoldDB" id="A9WS38"/>
<dbReference type="EMBL" id="CP000910">
    <property type="protein sequence ID" value="ABY24167.1"/>
    <property type="molecule type" value="Genomic_DNA"/>
</dbReference>
<evidence type="ECO:0000313" key="2">
    <source>
        <dbReference type="EMBL" id="ABY24167.1"/>
    </source>
</evidence>
<dbReference type="Gene3D" id="1.10.510.10">
    <property type="entry name" value="Transferase(Phosphotransferase) domain 1"/>
    <property type="match status" value="1"/>
</dbReference>
<dbReference type="eggNOG" id="COG0515">
    <property type="taxonomic scope" value="Bacteria"/>
</dbReference>
<dbReference type="InterPro" id="IPR000719">
    <property type="entry name" value="Prot_kinase_dom"/>
</dbReference>
<name>A9WS38_RENSM</name>
<dbReference type="STRING" id="288705.RSal33209_2441"/>
<protein>
    <recommendedName>
        <fullName evidence="1">Protein kinase domain-containing protein</fullName>
    </recommendedName>
</protein>
<dbReference type="InterPro" id="IPR008266">
    <property type="entry name" value="Tyr_kinase_AS"/>
</dbReference>
<evidence type="ECO:0000259" key="1">
    <source>
        <dbReference type="PROSITE" id="PS50011"/>
    </source>
</evidence>
<accession>A9WS38</accession>